<evidence type="ECO:0000313" key="3">
    <source>
        <dbReference type="EMBL" id="GGF64824.1"/>
    </source>
</evidence>
<feature type="transmembrane region" description="Helical" evidence="1">
    <location>
        <begin position="216"/>
        <end position="239"/>
    </location>
</feature>
<keyword evidence="1" id="KW-0472">Membrane</keyword>
<evidence type="ECO:0000256" key="1">
    <source>
        <dbReference type="SAM" id="Phobius"/>
    </source>
</evidence>
<name>A0ABQ1VGB4_9RHOB</name>
<accession>A0ABQ1VGB4</accession>
<dbReference type="Pfam" id="PF00892">
    <property type="entry name" value="EamA"/>
    <property type="match status" value="1"/>
</dbReference>
<organism evidence="3 4">
    <name type="scientific">Paracoccus acridae</name>
    <dbReference type="NCBI Taxonomy" id="1795310"/>
    <lineage>
        <taxon>Bacteria</taxon>
        <taxon>Pseudomonadati</taxon>
        <taxon>Pseudomonadota</taxon>
        <taxon>Alphaproteobacteria</taxon>
        <taxon>Rhodobacterales</taxon>
        <taxon>Paracoccaceae</taxon>
        <taxon>Paracoccus</taxon>
    </lineage>
</organism>
<keyword evidence="4" id="KW-1185">Reference proteome</keyword>
<feature type="transmembrane region" description="Helical" evidence="1">
    <location>
        <begin position="153"/>
        <end position="173"/>
    </location>
</feature>
<dbReference type="EMBL" id="BMIV01000004">
    <property type="protein sequence ID" value="GGF64824.1"/>
    <property type="molecule type" value="Genomic_DNA"/>
</dbReference>
<feature type="transmembrane region" description="Helical" evidence="1">
    <location>
        <begin position="65"/>
        <end position="85"/>
    </location>
</feature>
<feature type="domain" description="EamA" evidence="2">
    <location>
        <begin position="154"/>
        <end position="286"/>
    </location>
</feature>
<feature type="transmembrane region" description="Helical" evidence="1">
    <location>
        <begin position="38"/>
        <end position="58"/>
    </location>
</feature>
<proteinExistence type="predicted"/>
<feature type="transmembrane region" description="Helical" evidence="1">
    <location>
        <begin position="271"/>
        <end position="288"/>
    </location>
</feature>
<protein>
    <submittedName>
        <fullName evidence="3">DMT transporter permease</fullName>
    </submittedName>
</protein>
<comment type="caution">
    <text evidence="3">The sequence shown here is derived from an EMBL/GenBank/DDBJ whole genome shotgun (WGS) entry which is preliminary data.</text>
</comment>
<dbReference type="Proteomes" id="UP000640509">
    <property type="component" value="Unassembled WGS sequence"/>
</dbReference>
<evidence type="ECO:0000313" key="4">
    <source>
        <dbReference type="Proteomes" id="UP000640509"/>
    </source>
</evidence>
<gene>
    <name evidence="3" type="ORF">GCM10011402_16260</name>
</gene>
<sequence>MIWVAATLIAATAQTARNAAQAGLTRQIGTLGATAVRFVFGFPFAILALGLTAVWVPIPRPDAAVLGWAALGSMAQIAATALMLVTMRGQGFGVATALMKTEPVTLALIGAVLLAEPLGLSRLGAIGLATLGVVLASGATWSRMAWKPMATGILSGALFGLSAIGFRGALLALPDGSYGIRAITILAITLGLQTVAMAAWLVLYDRPALAGIMAQWRVSLVAGLLGAFASLFWFIGFALTPAANVRTLALVEVVMAQALSGRVFRQAVAPLQLLGMGLILAGVGWLLAAT</sequence>
<feature type="transmembrane region" description="Helical" evidence="1">
    <location>
        <begin position="123"/>
        <end position="141"/>
    </location>
</feature>
<dbReference type="InterPro" id="IPR037185">
    <property type="entry name" value="EmrE-like"/>
</dbReference>
<dbReference type="RefSeq" id="WP_188714685.1">
    <property type="nucleotide sequence ID" value="NZ_BMIV01000004.1"/>
</dbReference>
<reference evidence="4" key="1">
    <citation type="journal article" date="2019" name="Int. J. Syst. Evol. Microbiol.">
        <title>The Global Catalogue of Microorganisms (GCM) 10K type strain sequencing project: providing services to taxonomists for standard genome sequencing and annotation.</title>
        <authorList>
            <consortium name="The Broad Institute Genomics Platform"/>
            <consortium name="The Broad Institute Genome Sequencing Center for Infectious Disease"/>
            <person name="Wu L."/>
            <person name="Ma J."/>
        </authorList>
    </citation>
    <scope>NUCLEOTIDE SEQUENCE [LARGE SCALE GENOMIC DNA]</scope>
    <source>
        <strain evidence="4">CGMCC 1.15419</strain>
    </source>
</reference>
<dbReference type="SUPFAM" id="SSF103481">
    <property type="entry name" value="Multidrug resistance efflux transporter EmrE"/>
    <property type="match status" value="2"/>
</dbReference>
<keyword evidence="1" id="KW-0812">Transmembrane</keyword>
<keyword evidence="1" id="KW-1133">Transmembrane helix</keyword>
<evidence type="ECO:0000259" key="2">
    <source>
        <dbReference type="Pfam" id="PF00892"/>
    </source>
</evidence>
<feature type="transmembrane region" description="Helical" evidence="1">
    <location>
        <begin position="179"/>
        <end position="204"/>
    </location>
</feature>
<dbReference type="InterPro" id="IPR000620">
    <property type="entry name" value="EamA_dom"/>
</dbReference>